<protein>
    <recommendedName>
        <fullName evidence="3">Ferredoxin subunit of nitrite reductase or a ring-hydroxylating dioxygenase</fullName>
    </recommendedName>
</protein>
<reference evidence="1" key="1">
    <citation type="submission" date="2020-03" db="EMBL/GenBank/DDBJ databases">
        <title>Psychroflexus Maritimus sp. nov., isolate from marine sediment.</title>
        <authorList>
            <person name="Zhong Y.-L."/>
        </authorList>
    </citation>
    <scope>NUCLEOTIDE SEQUENCE</scope>
    <source>
        <strain evidence="1">C1</strain>
    </source>
</reference>
<accession>A0A967E5Y8</accession>
<keyword evidence="2" id="KW-1185">Reference proteome</keyword>
<gene>
    <name evidence="1" type="ORF">G7034_02910</name>
</gene>
<organism evidence="1 2">
    <name type="scientific">Psychroflexus maritimus</name>
    <dbReference type="NCBI Taxonomy" id="2714865"/>
    <lineage>
        <taxon>Bacteria</taxon>
        <taxon>Pseudomonadati</taxon>
        <taxon>Bacteroidota</taxon>
        <taxon>Flavobacteriia</taxon>
        <taxon>Flavobacteriales</taxon>
        <taxon>Flavobacteriaceae</taxon>
        <taxon>Psychroflexus</taxon>
    </lineage>
</organism>
<name>A0A967E5Y8_9FLAO</name>
<proteinExistence type="predicted"/>
<comment type="caution">
    <text evidence="1">The sequence shown here is derived from an EMBL/GenBank/DDBJ whole genome shotgun (WGS) entry which is preliminary data.</text>
</comment>
<sequence length="134" mass="14986">MLFVFPFFSCEDDDLRRDNPNLLNLRFEITLNTSLPAYNQLNFAGNAIYYPGVANKGLIVFNTGGGILAWDAADPNLTPRDCSLLSIQGFEAVSNCDPPNSYDLYSGQPNQDGLQYPLYSYRVQESGNTIRIFN</sequence>
<dbReference type="EMBL" id="JAANAS010000033">
    <property type="protein sequence ID" value="NGZ89196.1"/>
    <property type="molecule type" value="Genomic_DNA"/>
</dbReference>
<evidence type="ECO:0008006" key="3">
    <source>
        <dbReference type="Google" id="ProtNLM"/>
    </source>
</evidence>
<evidence type="ECO:0000313" key="2">
    <source>
        <dbReference type="Proteomes" id="UP000643701"/>
    </source>
</evidence>
<dbReference type="AlphaFoldDB" id="A0A967E5Y8"/>
<dbReference type="Proteomes" id="UP000643701">
    <property type="component" value="Unassembled WGS sequence"/>
</dbReference>
<evidence type="ECO:0000313" key="1">
    <source>
        <dbReference type="EMBL" id="NGZ89196.1"/>
    </source>
</evidence>